<proteinExistence type="predicted"/>
<accession>A0A0F9P835</accession>
<name>A0A0F9P835_9ZZZZ</name>
<reference evidence="1" key="1">
    <citation type="journal article" date="2015" name="Nature">
        <title>Complex archaea that bridge the gap between prokaryotes and eukaryotes.</title>
        <authorList>
            <person name="Spang A."/>
            <person name="Saw J.H."/>
            <person name="Jorgensen S.L."/>
            <person name="Zaremba-Niedzwiedzka K."/>
            <person name="Martijn J."/>
            <person name="Lind A.E."/>
            <person name="van Eijk R."/>
            <person name="Schleper C."/>
            <person name="Guy L."/>
            <person name="Ettema T.J."/>
        </authorList>
    </citation>
    <scope>NUCLEOTIDE SEQUENCE</scope>
</reference>
<evidence type="ECO:0000313" key="1">
    <source>
        <dbReference type="EMBL" id="KKM89592.1"/>
    </source>
</evidence>
<protein>
    <submittedName>
        <fullName evidence="1">Uncharacterized protein</fullName>
    </submittedName>
</protein>
<comment type="caution">
    <text evidence="1">The sequence shown here is derived from an EMBL/GenBank/DDBJ whole genome shotgun (WGS) entry which is preliminary data.</text>
</comment>
<sequence length="101" mass="11224">MKKQKYLVSITGGRGGYAATLQSAKALGSRLGRLTVRNDVKWNLTMVLVTIHRESASGSGYWKSTGWNLAVPVRGTGARHSTTVAEIKRRYGVAPFRWFKR</sequence>
<gene>
    <name evidence="1" type="ORF">LCGC14_1247080</name>
</gene>
<organism evidence="1">
    <name type="scientific">marine sediment metagenome</name>
    <dbReference type="NCBI Taxonomy" id="412755"/>
    <lineage>
        <taxon>unclassified sequences</taxon>
        <taxon>metagenomes</taxon>
        <taxon>ecological metagenomes</taxon>
    </lineage>
</organism>
<dbReference type="EMBL" id="LAZR01006796">
    <property type="protein sequence ID" value="KKM89592.1"/>
    <property type="molecule type" value="Genomic_DNA"/>
</dbReference>
<dbReference type="AlphaFoldDB" id="A0A0F9P835"/>